<reference evidence="2 3" key="1">
    <citation type="journal article" date="2014" name="Genome Announc.">
        <title>Draft Genome Sequence of Streptomyces fradiae ATCC 19609, a Strain Highly Sensitive to Antibiotics.</title>
        <authorList>
            <person name="Bekker O.B."/>
            <person name="Klimina K.M."/>
            <person name="Vatlin A.A."/>
            <person name="Zakharevich N.V."/>
            <person name="Kasianov A.S."/>
            <person name="Danilenko V.N."/>
        </authorList>
    </citation>
    <scope>NUCLEOTIDE SEQUENCE [LARGE SCALE GENOMIC DNA]</scope>
    <source>
        <strain evidence="2 3">ATCC 19609</strain>
    </source>
</reference>
<dbReference type="OrthoDB" id="5146801at2"/>
<feature type="transmembrane region" description="Helical" evidence="1">
    <location>
        <begin position="12"/>
        <end position="31"/>
    </location>
</feature>
<keyword evidence="3" id="KW-1185">Reference proteome</keyword>
<dbReference type="Pfam" id="PF14030">
    <property type="entry name" value="DUF4245"/>
    <property type="match status" value="1"/>
</dbReference>
<keyword evidence="1" id="KW-1133">Transmembrane helix</keyword>
<dbReference type="RefSeq" id="WP_043473668.1">
    <property type="nucleotide sequence ID" value="NZ_CP134822.1"/>
</dbReference>
<sequence length="174" mass="19409">MASGRGRQTVRDMVLSMTVIVLFAAVIYVFIPHDDSKDPLQRVDYSVELKTARRAAPYPLAAPQGLPETWKATSVTYRGDGRHGAAWHLGFLDPDREYVAVEQSDGKPETFVTSVSRGAERTDRTQRINGEEWVRYEGEKYDALVREEDGHTTVVLGTASYERLTTMAAALKTS</sequence>
<accession>A0A3R7EQ77</accession>
<organism evidence="2 3">
    <name type="scientific">Streptomyces xinghaiensis</name>
    <dbReference type="NCBI Taxonomy" id="1038928"/>
    <lineage>
        <taxon>Bacteria</taxon>
        <taxon>Bacillati</taxon>
        <taxon>Actinomycetota</taxon>
        <taxon>Actinomycetes</taxon>
        <taxon>Kitasatosporales</taxon>
        <taxon>Streptomycetaceae</taxon>
        <taxon>Streptomyces</taxon>
    </lineage>
</organism>
<gene>
    <name evidence="2" type="ORF">SFRA_019025</name>
</gene>
<evidence type="ECO:0000256" key="1">
    <source>
        <dbReference type="SAM" id="Phobius"/>
    </source>
</evidence>
<dbReference type="InterPro" id="IPR025339">
    <property type="entry name" value="DUF4245"/>
</dbReference>
<proteinExistence type="predicted"/>
<dbReference type="EMBL" id="JNAD02000009">
    <property type="protein sequence ID" value="RKM93925.1"/>
    <property type="molecule type" value="Genomic_DNA"/>
</dbReference>
<evidence type="ECO:0000313" key="2">
    <source>
        <dbReference type="EMBL" id="RKM93925.1"/>
    </source>
</evidence>
<keyword evidence="1" id="KW-0812">Transmembrane</keyword>
<dbReference type="AlphaFoldDB" id="A0A3R7EQ77"/>
<name>A0A3R7EQ77_9ACTN</name>
<comment type="caution">
    <text evidence="2">The sequence shown here is derived from an EMBL/GenBank/DDBJ whole genome shotgun (WGS) entry which is preliminary data.</text>
</comment>
<dbReference type="Proteomes" id="UP000028058">
    <property type="component" value="Unassembled WGS sequence"/>
</dbReference>
<evidence type="ECO:0000313" key="3">
    <source>
        <dbReference type="Proteomes" id="UP000028058"/>
    </source>
</evidence>
<protein>
    <submittedName>
        <fullName evidence="2">DUF4245 domain-containing protein</fullName>
    </submittedName>
</protein>
<keyword evidence="1" id="KW-0472">Membrane</keyword>